<protein>
    <submittedName>
        <fullName evidence="4">Tripartite tricarboxylate transporter TctB family protein</fullName>
    </submittedName>
</protein>
<dbReference type="Pfam" id="PF07331">
    <property type="entry name" value="TctB"/>
    <property type="match status" value="1"/>
</dbReference>
<name>A0A853FTK2_9BURK</name>
<organism evidence="4 5">
    <name type="scientific">Parapusillimonas granuli</name>
    <dbReference type="NCBI Taxonomy" id="380911"/>
    <lineage>
        <taxon>Bacteria</taxon>
        <taxon>Pseudomonadati</taxon>
        <taxon>Pseudomonadota</taxon>
        <taxon>Betaproteobacteria</taxon>
        <taxon>Burkholderiales</taxon>
        <taxon>Alcaligenaceae</taxon>
        <taxon>Parapusillimonas</taxon>
    </lineage>
</organism>
<dbReference type="AlphaFoldDB" id="A0A853FTK2"/>
<keyword evidence="5" id="KW-1185">Reference proteome</keyword>
<evidence type="ECO:0000256" key="1">
    <source>
        <dbReference type="SAM" id="MobiDB-lite"/>
    </source>
</evidence>
<accession>A0A853FTK2</accession>
<feature type="domain" description="DUF1468" evidence="3">
    <location>
        <begin position="30"/>
        <end position="165"/>
    </location>
</feature>
<gene>
    <name evidence="4" type="ORF">H0A72_01275</name>
</gene>
<comment type="caution">
    <text evidence="4">The sequence shown here is derived from an EMBL/GenBank/DDBJ whole genome shotgun (WGS) entry which is preliminary data.</text>
</comment>
<feature type="transmembrane region" description="Helical" evidence="2">
    <location>
        <begin position="24"/>
        <end position="43"/>
    </location>
</feature>
<evidence type="ECO:0000256" key="2">
    <source>
        <dbReference type="SAM" id="Phobius"/>
    </source>
</evidence>
<evidence type="ECO:0000313" key="4">
    <source>
        <dbReference type="EMBL" id="NYT47933.1"/>
    </source>
</evidence>
<dbReference type="InterPro" id="IPR009936">
    <property type="entry name" value="DUF1468"/>
</dbReference>
<keyword evidence="2" id="KW-1133">Transmembrane helix</keyword>
<proteinExistence type="predicted"/>
<feature type="region of interest" description="Disordered" evidence="1">
    <location>
        <begin position="1"/>
        <end position="23"/>
    </location>
</feature>
<evidence type="ECO:0000259" key="3">
    <source>
        <dbReference type="Pfam" id="PF07331"/>
    </source>
</evidence>
<feature type="transmembrane region" description="Helical" evidence="2">
    <location>
        <begin position="140"/>
        <end position="164"/>
    </location>
</feature>
<sequence length="177" mass="17291">MSAPETSFTPDAGPDRDSAGGPSARASAAVGVALMFAAAALWMNANQLPPAGGMGVGPSAALRLVSGLLLALSVAHFLVAWRSRGALAPSGGADKAALAWAIGGLVATTVLVAAGGGFVLASTTLFMATARAFGKPLGMASLGIGLILAITASLFFTLALTLSLPAGPVESLLYPGS</sequence>
<feature type="transmembrane region" description="Helical" evidence="2">
    <location>
        <begin position="101"/>
        <end position="128"/>
    </location>
</feature>
<dbReference type="Proteomes" id="UP000559809">
    <property type="component" value="Unassembled WGS sequence"/>
</dbReference>
<dbReference type="RefSeq" id="WP_180153089.1">
    <property type="nucleotide sequence ID" value="NZ_JACCEM010000001.1"/>
</dbReference>
<dbReference type="EMBL" id="JACCEM010000001">
    <property type="protein sequence ID" value="NYT47933.1"/>
    <property type="molecule type" value="Genomic_DNA"/>
</dbReference>
<keyword evidence="2" id="KW-0472">Membrane</keyword>
<reference evidence="4 5" key="1">
    <citation type="submission" date="2020-07" db="EMBL/GenBank/DDBJ databases">
        <title>Taxonomic revisions and descriptions of new bacterial species based on genomic comparisons in the high-G+C-content subgroup of the family Alcaligenaceae.</title>
        <authorList>
            <person name="Szabo A."/>
            <person name="Felfoldi T."/>
        </authorList>
    </citation>
    <scope>NUCLEOTIDE SEQUENCE [LARGE SCALE GENOMIC DNA]</scope>
    <source>
        <strain evidence="4 5">LMG 24012</strain>
    </source>
</reference>
<keyword evidence="2" id="KW-0812">Transmembrane</keyword>
<feature type="transmembrane region" description="Helical" evidence="2">
    <location>
        <begin position="64"/>
        <end position="81"/>
    </location>
</feature>
<evidence type="ECO:0000313" key="5">
    <source>
        <dbReference type="Proteomes" id="UP000559809"/>
    </source>
</evidence>